<accession>A0ABS8PF59</accession>
<keyword evidence="2" id="KW-0472">Membrane</keyword>
<gene>
    <name evidence="3" type="ORF">LQ327_24725</name>
</gene>
<keyword evidence="4" id="KW-1185">Reference proteome</keyword>
<sequence length="144" mass="14699">MTTSRSAAPEPEAGGSATGKGLEGWGTPALVLGVVAAGTAWFLGWVGMVAGLAAVIVGFIGARKAFHDPDRSGGAALGGLVLGLVGLIWGAAIVVPAMLGIGTFGEGLTLDQCMQQASGQQEQRMCATQHLDEYQTRFPDRNNS</sequence>
<protein>
    <recommendedName>
        <fullName evidence="5">DUF4190 domain-containing protein</fullName>
    </recommendedName>
</protein>
<reference evidence="3 4" key="1">
    <citation type="submission" date="2021-11" db="EMBL/GenBank/DDBJ databases">
        <title>Draft genome sequence of Actinomycetospora sp. SF1 isolated from the rhizosphere soil.</title>
        <authorList>
            <person name="Duangmal K."/>
            <person name="Chantavorakit T."/>
        </authorList>
    </citation>
    <scope>NUCLEOTIDE SEQUENCE [LARGE SCALE GENOMIC DNA]</scope>
    <source>
        <strain evidence="3 4">TBRC 5722</strain>
    </source>
</reference>
<feature type="transmembrane region" description="Helical" evidence="2">
    <location>
        <begin position="29"/>
        <end position="62"/>
    </location>
</feature>
<evidence type="ECO:0000256" key="1">
    <source>
        <dbReference type="SAM" id="MobiDB-lite"/>
    </source>
</evidence>
<evidence type="ECO:0000313" key="4">
    <source>
        <dbReference type="Proteomes" id="UP001199469"/>
    </source>
</evidence>
<name>A0ABS8PF59_9PSEU</name>
<evidence type="ECO:0008006" key="5">
    <source>
        <dbReference type="Google" id="ProtNLM"/>
    </source>
</evidence>
<evidence type="ECO:0000256" key="2">
    <source>
        <dbReference type="SAM" id="Phobius"/>
    </source>
</evidence>
<organism evidence="3 4">
    <name type="scientific">Actinomycetospora endophytica</name>
    <dbReference type="NCBI Taxonomy" id="2291215"/>
    <lineage>
        <taxon>Bacteria</taxon>
        <taxon>Bacillati</taxon>
        <taxon>Actinomycetota</taxon>
        <taxon>Actinomycetes</taxon>
        <taxon>Pseudonocardiales</taxon>
        <taxon>Pseudonocardiaceae</taxon>
        <taxon>Actinomycetospora</taxon>
    </lineage>
</organism>
<dbReference type="EMBL" id="JAJNDB010000006">
    <property type="protein sequence ID" value="MCD2196582.1"/>
    <property type="molecule type" value="Genomic_DNA"/>
</dbReference>
<keyword evidence="2" id="KW-0812">Transmembrane</keyword>
<dbReference type="Proteomes" id="UP001199469">
    <property type="component" value="Unassembled WGS sequence"/>
</dbReference>
<keyword evidence="2" id="KW-1133">Transmembrane helix</keyword>
<proteinExistence type="predicted"/>
<feature type="transmembrane region" description="Helical" evidence="2">
    <location>
        <begin position="74"/>
        <end position="99"/>
    </location>
</feature>
<dbReference type="RefSeq" id="WP_230738458.1">
    <property type="nucleotide sequence ID" value="NZ_JAJNDB010000006.1"/>
</dbReference>
<comment type="caution">
    <text evidence="3">The sequence shown here is derived from an EMBL/GenBank/DDBJ whole genome shotgun (WGS) entry which is preliminary data.</text>
</comment>
<evidence type="ECO:0000313" key="3">
    <source>
        <dbReference type="EMBL" id="MCD2196582.1"/>
    </source>
</evidence>
<feature type="region of interest" description="Disordered" evidence="1">
    <location>
        <begin position="1"/>
        <end position="20"/>
    </location>
</feature>